<evidence type="ECO:0000259" key="2">
    <source>
        <dbReference type="Pfam" id="PF00296"/>
    </source>
</evidence>
<gene>
    <name evidence="3" type="ORF">CLV47_10550</name>
</gene>
<dbReference type="GO" id="GO:0016705">
    <property type="term" value="F:oxidoreductase activity, acting on paired donors, with incorporation or reduction of molecular oxygen"/>
    <property type="evidence" value="ECO:0007669"/>
    <property type="project" value="InterPro"/>
</dbReference>
<dbReference type="OrthoDB" id="3457164at2"/>
<protein>
    <submittedName>
        <fullName evidence="3">F420-dependent oxidoreductase-like protein</fullName>
    </submittedName>
</protein>
<name>A0A2T1A1F3_9ACTN</name>
<dbReference type="AlphaFoldDB" id="A0A2T1A1F3"/>
<accession>A0A2T1A1F3</accession>
<dbReference type="InterPro" id="IPR036661">
    <property type="entry name" value="Luciferase-like_sf"/>
</dbReference>
<keyword evidence="1" id="KW-0560">Oxidoreductase</keyword>
<keyword evidence="4" id="KW-1185">Reference proteome</keyword>
<evidence type="ECO:0000256" key="1">
    <source>
        <dbReference type="ARBA" id="ARBA00023002"/>
    </source>
</evidence>
<dbReference type="PANTHER" id="PTHR43244:SF1">
    <property type="entry name" value="5,10-METHYLENETETRAHYDROMETHANOPTERIN REDUCTASE"/>
    <property type="match status" value="1"/>
</dbReference>
<dbReference type="InterPro" id="IPR011251">
    <property type="entry name" value="Luciferase-like_dom"/>
</dbReference>
<evidence type="ECO:0000313" key="3">
    <source>
        <dbReference type="EMBL" id="PRZ42432.1"/>
    </source>
</evidence>
<feature type="domain" description="Luciferase-like" evidence="2">
    <location>
        <begin position="4"/>
        <end position="317"/>
    </location>
</feature>
<reference evidence="3 4" key="1">
    <citation type="submission" date="2018-03" db="EMBL/GenBank/DDBJ databases">
        <title>Genomic Encyclopedia of Archaeal and Bacterial Type Strains, Phase II (KMG-II): from individual species to whole genera.</title>
        <authorList>
            <person name="Goeker M."/>
        </authorList>
    </citation>
    <scope>NUCLEOTIDE SEQUENCE [LARGE SCALE GENOMIC DNA]</scope>
    <source>
        <strain evidence="3 4">DSM 100065</strain>
    </source>
</reference>
<dbReference type="InterPro" id="IPR019951">
    <property type="entry name" value="F420_OxRdatse_Rv3520c_pred"/>
</dbReference>
<dbReference type="InterPro" id="IPR050564">
    <property type="entry name" value="F420-G6PD/mer"/>
</dbReference>
<comment type="caution">
    <text evidence="3">The sequence shown here is derived from an EMBL/GenBank/DDBJ whole genome shotgun (WGS) entry which is preliminary data.</text>
</comment>
<evidence type="ECO:0000313" key="4">
    <source>
        <dbReference type="Proteomes" id="UP000237752"/>
    </source>
</evidence>
<dbReference type="Proteomes" id="UP000237752">
    <property type="component" value="Unassembled WGS sequence"/>
</dbReference>
<dbReference type="RefSeq" id="WP_106348477.1">
    <property type="nucleotide sequence ID" value="NZ_PVUE01000005.1"/>
</dbReference>
<proteinExistence type="predicted"/>
<dbReference type="Gene3D" id="3.20.20.30">
    <property type="entry name" value="Luciferase-like domain"/>
    <property type="match status" value="1"/>
</dbReference>
<sequence>MRIGVSYSSATDFPSIISEVVAFENAGIDAVWLGESYGYDAISALGALAQATSRIQVGPGIIPLYTRTPALIAQTAAGLDAISGGRAALGLGASGPAVIEGWHGVPYDAPVARTREIIEICRAVWRRQRLENHGRYEIPLVNEKSPRRPLKLIAKPPREQIPVYIAALGGRNVALTAEVADGWIPTFFWPDKCQQVWGSALAEGKSKRSADLGTMQIVTAAHLAIGDDVAAYVDDQRPFVAHYVGGMGPRGQNFYNDLAVSYGFPAEAAKIQDLYLDGQKTAAEEAVPRELLEGISLVGTEALVRERLSVYAAAGVTMINVKPAGASVEEKCAHIRKLRRILDSL</sequence>
<dbReference type="SUPFAM" id="SSF51679">
    <property type="entry name" value="Bacterial luciferase-like"/>
    <property type="match status" value="1"/>
</dbReference>
<organism evidence="3 4">
    <name type="scientific">Antricoccus suffuscus</name>
    <dbReference type="NCBI Taxonomy" id="1629062"/>
    <lineage>
        <taxon>Bacteria</taxon>
        <taxon>Bacillati</taxon>
        <taxon>Actinomycetota</taxon>
        <taxon>Actinomycetes</taxon>
        <taxon>Geodermatophilales</taxon>
        <taxon>Antricoccaceae</taxon>
        <taxon>Antricoccus</taxon>
    </lineage>
</organism>
<dbReference type="Pfam" id="PF00296">
    <property type="entry name" value="Bac_luciferase"/>
    <property type="match status" value="1"/>
</dbReference>
<dbReference type="EMBL" id="PVUE01000005">
    <property type="protein sequence ID" value="PRZ42432.1"/>
    <property type="molecule type" value="Genomic_DNA"/>
</dbReference>
<dbReference type="PANTHER" id="PTHR43244">
    <property type="match status" value="1"/>
</dbReference>
<dbReference type="NCBIfam" id="TIGR03559">
    <property type="entry name" value="F420_Rv3520c"/>
    <property type="match status" value="1"/>
</dbReference>
<dbReference type="CDD" id="cd01097">
    <property type="entry name" value="Tetrahydromethanopterin_reductase"/>
    <property type="match status" value="1"/>
</dbReference>